<evidence type="ECO:0000313" key="3">
    <source>
        <dbReference type="EMBL" id="KAI5395461.1"/>
    </source>
</evidence>
<dbReference type="Proteomes" id="UP001058974">
    <property type="component" value="Chromosome 6"/>
</dbReference>
<evidence type="ECO:0000259" key="2">
    <source>
        <dbReference type="Pfam" id="PF25829"/>
    </source>
</evidence>
<protein>
    <recommendedName>
        <fullName evidence="2">DUF7953 domain-containing protein</fullName>
    </recommendedName>
</protein>
<organism evidence="3 4">
    <name type="scientific">Pisum sativum</name>
    <name type="common">Garden pea</name>
    <name type="synonym">Lathyrus oleraceus</name>
    <dbReference type="NCBI Taxonomy" id="3888"/>
    <lineage>
        <taxon>Eukaryota</taxon>
        <taxon>Viridiplantae</taxon>
        <taxon>Streptophyta</taxon>
        <taxon>Embryophyta</taxon>
        <taxon>Tracheophyta</taxon>
        <taxon>Spermatophyta</taxon>
        <taxon>Magnoliopsida</taxon>
        <taxon>eudicotyledons</taxon>
        <taxon>Gunneridae</taxon>
        <taxon>Pentapetalae</taxon>
        <taxon>rosids</taxon>
        <taxon>fabids</taxon>
        <taxon>Fabales</taxon>
        <taxon>Fabaceae</taxon>
        <taxon>Papilionoideae</taxon>
        <taxon>50 kb inversion clade</taxon>
        <taxon>NPAAA clade</taxon>
        <taxon>Hologalegina</taxon>
        <taxon>IRL clade</taxon>
        <taxon>Fabeae</taxon>
        <taxon>Lathyrus</taxon>
    </lineage>
</organism>
<gene>
    <name evidence="3" type="ORF">KIW84_061871</name>
</gene>
<proteinExistence type="predicted"/>
<dbReference type="InterPro" id="IPR057713">
    <property type="entry name" value="DUF7953"/>
</dbReference>
<keyword evidence="1" id="KW-0472">Membrane</keyword>
<keyword evidence="1" id="KW-0812">Transmembrane</keyword>
<evidence type="ECO:0000313" key="4">
    <source>
        <dbReference type="Proteomes" id="UP001058974"/>
    </source>
</evidence>
<feature type="non-terminal residue" evidence="3">
    <location>
        <position position="260"/>
    </location>
</feature>
<dbReference type="Gramene" id="Psat06G0187100-T1">
    <property type="protein sequence ID" value="KAI5395461.1"/>
    <property type="gene ID" value="KIW84_061871"/>
</dbReference>
<dbReference type="EMBL" id="JAMSHJ010000006">
    <property type="protein sequence ID" value="KAI5395461.1"/>
    <property type="molecule type" value="Genomic_DNA"/>
</dbReference>
<sequence>HSLFPKPDNRIHHLPFSFILSFFSSIFNSDYREILHSIESLSHTSMSLFNSRIFFAFFVFFAYFPGLMLCAVVSLSSIEIFDNREWLRTTSTVYFLCKGENKKVFEDVKRTRFVYAFNGQQSWQVLSNFSSIKCKWCGLYEEDSITSGDVYDEWEFCPSEFTAPHGEYVRFKEKQFNATFLCPDCLSLVRVSSSSDKLRKHIAILIFLGALVSIVLILGVMGSYKFWRKKRKEENQARFLKLLENGDDIEDDLDLDSSLI</sequence>
<evidence type="ECO:0000256" key="1">
    <source>
        <dbReference type="SAM" id="Phobius"/>
    </source>
</evidence>
<keyword evidence="1" id="KW-1133">Transmembrane helix</keyword>
<feature type="transmembrane region" description="Helical" evidence="1">
    <location>
        <begin position="52"/>
        <end position="78"/>
    </location>
</feature>
<reference evidence="3 4" key="1">
    <citation type="journal article" date="2022" name="Nat. Genet.">
        <title>Improved pea reference genome and pan-genome highlight genomic features and evolutionary characteristics.</title>
        <authorList>
            <person name="Yang T."/>
            <person name="Liu R."/>
            <person name="Luo Y."/>
            <person name="Hu S."/>
            <person name="Wang D."/>
            <person name="Wang C."/>
            <person name="Pandey M.K."/>
            <person name="Ge S."/>
            <person name="Xu Q."/>
            <person name="Li N."/>
            <person name="Li G."/>
            <person name="Huang Y."/>
            <person name="Saxena R.K."/>
            <person name="Ji Y."/>
            <person name="Li M."/>
            <person name="Yan X."/>
            <person name="He Y."/>
            <person name="Liu Y."/>
            <person name="Wang X."/>
            <person name="Xiang C."/>
            <person name="Varshney R.K."/>
            <person name="Ding H."/>
            <person name="Gao S."/>
            <person name="Zong X."/>
        </authorList>
    </citation>
    <scope>NUCLEOTIDE SEQUENCE [LARGE SCALE GENOMIC DNA]</scope>
    <source>
        <strain evidence="3 4">cv. Zhongwan 6</strain>
    </source>
</reference>
<dbReference type="PANTHER" id="PTHR33780:SF3">
    <property type="entry name" value="EXPRESSED PROTEIN"/>
    <property type="match status" value="1"/>
</dbReference>
<dbReference type="Pfam" id="PF25829">
    <property type="entry name" value="DUF7953"/>
    <property type="match status" value="1"/>
</dbReference>
<accession>A0A9D4W723</accession>
<feature type="transmembrane region" description="Helical" evidence="1">
    <location>
        <begin position="202"/>
        <end position="224"/>
    </location>
</feature>
<feature type="domain" description="DUF7953" evidence="2">
    <location>
        <begin position="71"/>
        <end position="183"/>
    </location>
</feature>
<keyword evidence="4" id="KW-1185">Reference proteome</keyword>
<comment type="caution">
    <text evidence="3">The sequence shown here is derived from an EMBL/GenBank/DDBJ whole genome shotgun (WGS) entry which is preliminary data.</text>
</comment>
<name>A0A9D4W723_PEA</name>
<dbReference type="PANTHER" id="PTHR33780">
    <property type="entry name" value="EXPRESSED PROTEIN"/>
    <property type="match status" value="1"/>
</dbReference>
<dbReference type="AlphaFoldDB" id="A0A9D4W723"/>